<reference evidence="3" key="1">
    <citation type="journal article" date="2016" name="Environ. Microbiol.">
        <title>The complete genome of a viable archaeum isolated from 123-million-year-old rock salt.</title>
        <authorList>
            <person name="Jaakkola S.T."/>
            <person name="Pfeiffer F."/>
            <person name="Ravantti J.J."/>
            <person name="Guo Q."/>
            <person name="Liu Y."/>
            <person name="Chen X."/>
            <person name="Ma H."/>
            <person name="Yang C."/>
            <person name="Oksanen H.M."/>
            <person name="Bamford D.H."/>
        </authorList>
    </citation>
    <scope>NUCLEOTIDE SEQUENCE</scope>
    <source>
        <strain evidence="3">JI20-1</strain>
        <plasmid evidence="3">Plasmid pSTJ003</plasmid>
    </source>
</reference>
<dbReference type="Proteomes" id="UP000066737">
    <property type="component" value="Plasmid pSTJ003"/>
</dbReference>
<gene>
    <name evidence="2" type="ORF">HHUB_6109</name>
</gene>
<protein>
    <submittedName>
        <fullName evidence="2">Small CPxCG-related zinc finger protein</fullName>
    </submittedName>
</protein>
<feature type="domain" description="DUF7837" evidence="1">
    <location>
        <begin position="5"/>
        <end position="49"/>
    </location>
</feature>
<evidence type="ECO:0000313" key="3">
    <source>
        <dbReference type="Proteomes" id="UP000066737"/>
    </source>
</evidence>
<dbReference type="InterPro" id="IPR057159">
    <property type="entry name" value="DUF7837"/>
</dbReference>
<name>A0A0U5D2P2_9EURY</name>
<accession>A0A0U5D2P2</accession>
<keyword evidence="3" id="KW-1185">Reference proteome</keyword>
<evidence type="ECO:0000259" key="1">
    <source>
        <dbReference type="Pfam" id="PF25207"/>
    </source>
</evidence>
<dbReference type="KEGG" id="hhb:Hhub_6109"/>
<organism evidence="2 3">
    <name type="scientific">Halobacterium hubeiense</name>
    <dbReference type="NCBI Taxonomy" id="1407499"/>
    <lineage>
        <taxon>Archaea</taxon>
        <taxon>Methanobacteriati</taxon>
        <taxon>Methanobacteriota</taxon>
        <taxon>Stenosarchaea group</taxon>
        <taxon>Halobacteria</taxon>
        <taxon>Halobacteriales</taxon>
        <taxon>Halobacteriaceae</taxon>
        <taxon>Halobacterium</taxon>
    </lineage>
</organism>
<geneLocation type="plasmid" evidence="3">
    <name>pSTJ003</name>
</geneLocation>
<proteinExistence type="predicted"/>
<evidence type="ECO:0000313" key="2">
    <source>
        <dbReference type="EMBL" id="CQH65374.1"/>
    </source>
</evidence>
<dbReference type="Pfam" id="PF25207">
    <property type="entry name" value="DUF7837"/>
    <property type="match status" value="1"/>
</dbReference>
<dbReference type="EMBL" id="LN831305">
    <property type="protein sequence ID" value="CQH65374.1"/>
    <property type="molecule type" value="Genomic_DNA"/>
</dbReference>
<sequence length="50" mass="5451">MASQNPRVGVCPRCGDLIHHRHVLVEYETGNDARYWAECPGCGGVVDPNA</sequence>
<dbReference type="AlphaFoldDB" id="A0A0U5D2P2"/>